<protein>
    <submittedName>
        <fullName evidence="2">Uncharacterized protein</fullName>
    </submittedName>
</protein>
<organism evidence="2 3">
    <name type="scientific">Solanum tuberosum</name>
    <name type="common">Potato</name>
    <dbReference type="NCBI Taxonomy" id="4113"/>
    <lineage>
        <taxon>Eukaryota</taxon>
        <taxon>Viridiplantae</taxon>
        <taxon>Streptophyta</taxon>
        <taxon>Embryophyta</taxon>
        <taxon>Tracheophyta</taxon>
        <taxon>Spermatophyta</taxon>
        <taxon>Magnoliopsida</taxon>
        <taxon>eudicotyledons</taxon>
        <taxon>Gunneridae</taxon>
        <taxon>Pentapetalae</taxon>
        <taxon>asterids</taxon>
        <taxon>lamiids</taxon>
        <taxon>Solanales</taxon>
        <taxon>Solanaceae</taxon>
        <taxon>Solanoideae</taxon>
        <taxon>Solaneae</taxon>
        <taxon>Solanum</taxon>
    </lineage>
</organism>
<keyword evidence="3" id="KW-1185">Reference proteome</keyword>
<proteinExistence type="predicted"/>
<reference evidence="2 3" key="1">
    <citation type="journal article" date="2021" name="bioRxiv">
        <title>Chromosome-scale and haplotype-resolved genome assembly of a tetraploid potato cultivar.</title>
        <authorList>
            <person name="Sun H."/>
            <person name="Jiao W.-B."/>
            <person name="Krause K."/>
            <person name="Campoy J.A."/>
            <person name="Goel M."/>
            <person name="Folz-Donahue K."/>
            <person name="Kukat C."/>
            <person name="Huettel B."/>
            <person name="Schneeberger K."/>
        </authorList>
    </citation>
    <scope>NUCLEOTIDE SEQUENCE [LARGE SCALE GENOMIC DNA]</scope>
    <source>
        <strain evidence="2">SolTubOtavaFocal</strain>
        <tissue evidence="2">Leaves</tissue>
    </source>
</reference>
<dbReference type="EMBL" id="JAIVGD010000023">
    <property type="protein sequence ID" value="KAH0744695.1"/>
    <property type="molecule type" value="Genomic_DNA"/>
</dbReference>
<name>A0ABQ7UG33_SOLTU</name>
<dbReference type="Proteomes" id="UP000826656">
    <property type="component" value="Unassembled WGS sequence"/>
</dbReference>
<accession>A0ABQ7UG33</accession>
<feature type="region of interest" description="Disordered" evidence="1">
    <location>
        <begin position="140"/>
        <end position="159"/>
    </location>
</feature>
<gene>
    <name evidence="2" type="ORF">KY290_032688</name>
</gene>
<evidence type="ECO:0000313" key="2">
    <source>
        <dbReference type="EMBL" id="KAH0744695.1"/>
    </source>
</evidence>
<evidence type="ECO:0000313" key="3">
    <source>
        <dbReference type="Proteomes" id="UP000826656"/>
    </source>
</evidence>
<sequence length="187" mass="20976">MKSISGLVRSIDWENKVQQLDTSSTPEEIRMGISNMQTEAVVDLTLEVENKLSTEERVDDTRACESQEAERELQIQPIIDAESVSIQSPNTQDVVEIEASNWVNSHILELSNTYGVAFVGFEKETLALLMRIDERKAALDKKGPEKTTTTPKGRGIGKNELRNLKSNLNEVVEGVRNRGRNLSLTYK</sequence>
<comment type="caution">
    <text evidence="2">The sequence shown here is derived from an EMBL/GenBank/DDBJ whole genome shotgun (WGS) entry which is preliminary data.</text>
</comment>
<evidence type="ECO:0000256" key="1">
    <source>
        <dbReference type="SAM" id="MobiDB-lite"/>
    </source>
</evidence>